<sequence length="80" mass="9455">MEQGTVGSLNQGSRKRKSLHEERRKEERDKKYADVDPHCLLLKQKGMPCKHDSRPYQTSSGTYRFWTKTPTKMARLKMRT</sequence>
<dbReference type="Proteomes" id="UP001307889">
    <property type="component" value="Chromosome 13"/>
</dbReference>
<evidence type="ECO:0000313" key="3">
    <source>
        <dbReference type="Proteomes" id="UP001307889"/>
    </source>
</evidence>
<proteinExistence type="predicted"/>
<keyword evidence="3" id="KW-1185">Reference proteome</keyword>
<reference evidence="2 3" key="1">
    <citation type="submission" date="2023-09" db="EMBL/GenBank/DDBJ databases">
        <title>Nesidiocoris tenuis whole genome shotgun sequence.</title>
        <authorList>
            <person name="Shibata T."/>
            <person name="Shimoda M."/>
            <person name="Kobayashi T."/>
            <person name="Uehara T."/>
        </authorList>
    </citation>
    <scope>NUCLEOTIDE SEQUENCE [LARGE SCALE GENOMIC DNA]</scope>
    <source>
        <strain evidence="2 3">Japan</strain>
    </source>
</reference>
<evidence type="ECO:0000313" key="2">
    <source>
        <dbReference type="EMBL" id="BET01467.1"/>
    </source>
</evidence>
<accession>A0ABN7BAU4</accession>
<name>A0ABN7BAU4_9HEMI</name>
<protein>
    <submittedName>
        <fullName evidence="2">Uncharacterized protein</fullName>
    </submittedName>
</protein>
<feature type="region of interest" description="Disordered" evidence="1">
    <location>
        <begin position="1"/>
        <end position="32"/>
    </location>
</feature>
<gene>
    <name evidence="2" type="ORF">NTJ_14283</name>
</gene>
<feature type="compositionally biased region" description="Basic and acidic residues" evidence="1">
    <location>
        <begin position="19"/>
        <end position="32"/>
    </location>
</feature>
<feature type="compositionally biased region" description="Polar residues" evidence="1">
    <location>
        <begin position="1"/>
        <end position="12"/>
    </location>
</feature>
<dbReference type="EMBL" id="AP028921">
    <property type="protein sequence ID" value="BET01467.1"/>
    <property type="molecule type" value="Genomic_DNA"/>
</dbReference>
<evidence type="ECO:0000256" key="1">
    <source>
        <dbReference type="SAM" id="MobiDB-lite"/>
    </source>
</evidence>
<organism evidence="2 3">
    <name type="scientific">Nesidiocoris tenuis</name>
    <dbReference type="NCBI Taxonomy" id="355587"/>
    <lineage>
        <taxon>Eukaryota</taxon>
        <taxon>Metazoa</taxon>
        <taxon>Ecdysozoa</taxon>
        <taxon>Arthropoda</taxon>
        <taxon>Hexapoda</taxon>
        <taxon>Insecta</taxon>
        <taxon>Pterygota</taxon>
        <taxon>Neoptera</taxon>
        <taxon>Paraneoptera</taxon>
        <taxon>Hemiptera</taxon>
        <taxon>Heteroptera</taxon>
        <taxon>Panheteroptera</taxon>
        <taxon>Cimicomorpha</taxon>
        <taxon>Miridae</taxon>
        <taxon>Dicyphina</taxon>
        <taxon>Nesidiocoris</taxon>
    </lineage>
</organism>